<feature type="region of interest" description="Disordered" evidence="1">
    <location>
        <begin position="64"/>
        <end position="84"/>
    </location>
</feature>
<evidence type="ECO:0000313" key="2">
    <source>
        <dbReference type="EMBL" id="GBP47076.1"/>
    </source>
</evidence>
<accession>A0A4C1W6S6</accession>
<evidence type="ECO:0000256" key="1">
    <source>
        <dbReference type="SAM" id="MobiDB-lite"/>
    </source>
</evidence>
<keyword evidence="3" id="KW-1185">Reference proteome</keyword>
<protein>
    <submittedName>
        <fullName evidence="2">Uncharacterized protein</fullName>
    </submittedName>
</protein>
<organism evidence="2 3">
    <name type="scientific">Eumeta variegata</name>
    <name type="common">Bagworm moth</name>
    <name type="synonym">Eumeta japonica</name>
    <dbReference type="NCBI Taxonomy" id="151549"/>
    <lineage>
        <taxon>Eukaryota</taxon>
        <taxon>Metazoa</taxon>
        <taxon>Ecdysozoa</taxon>
        <taxon>Arthropoda</taxon>
        <taxon>Hexapoda</taxon>
        <taxon>Insecta</taxon>
        <taxon>Pterygota</taxon>
        <taxon>Neoptera</taxon>
        <taxon>Endopterygota</taxon>
        <taxon>Lepidoptera</taxon>
        <taxon>Glossata</taxon>
        <taxon>Ditrysia</taxon>
        <taxon>Tineoidea</taxon>
        <taxon>Psychidae</taxon>
        <taxon>Oiketicinae</taxon>
        <taxon>Eumeta</taxon>
    </lineage>
</organism>
<evidence type="ECO:0000313" key="3">
    <source>
        <dbReference type="Proteomes" id="UP000299102"/>
    </source>
</evidence>
<dbReference type="Proteomes" id="UP000299102">
    <property type="component" value="Unassembled WGS sequence"/>
</dbReference>
<proteinExistence type="predicted"/>
<gene>
    <name evidence="2" type="ORF">EVAR_29679_1</name>
</gene>
<comment type="caution">
    <text evidence="2">The sequence shown here is derived from an EMBL/GenBank/DDBJ whole genome shotgun (WGS) entry which is preliminary data.</text>
</comment>
<sequence>MTHCHVPPEPSVRARARNERFLFHPIGRCVRVEERQRPHTTYTRSLCLHNASPAVEVGMRDLHDKDEGAARPALAAPPALDRHA</sequence>
<name>A0A4C1W6S6_EUMVA</name>
<feature type="compositionally biased region" description="Low complexity" evidence="1">
    <location>
        <begin position="70"/>
        <end position="84"/>
    </location>
</feature>
<dbReference type="EMBL" id="BGZK01000494">
    <property type="protein sequence ID" value="GBP47076.1"/>
    <property type="molecule type" value="Genomic_DNA"/>
</dbReference>
<reference evidence="2 3" key="1">
    <citation type="journal article" date="2019" name="Commun. Biol.">
        <title>The bagworm genome reveals a unique fibroin gene that provides high tensile strength.</title>
        <authorList>
            <person name="Kono N."/>
            <person name="Nakamura H."/>
            <person name="Ohtoshi R."/>
            <person name="Tomita M."/>
            <person name="Numata K."/>
            <person name="Arakawa K."/>
        </authorList>
    </citation>
    <scope>NUCLEOTIDE SEQUENCE [LARGE SCALE GENOMIC DNA]</scope>
</reference>
<dbReference type="AlphaFoldDB" id="A0A4C1W6S6"/>